<keyword evidence="7" id="KW-1133">Transmembrane helix</keyword>
<feature type="transmembrane region" description="Helical" evidence="7">
    <location>
        <begin position="46"/>
        <end position="64"/>
    </location>
</feature>
<comment type="caution">
    <text evidence="9">The sequence shown here is derived from an EMBL/GenBank/DDBJ whole genome shotgun (WGS) entry which is preliminary data.</text>
</comment>
<dbReference type="AlphaFoldDB" id="A0A328U789"/>
<dbReference type="PANTHER" id="PTHR34220">
    <property type="entry name" value="SENSOR HISTIDINE KINASE YPDA"/>
    <property type="match status" value="1"/>
</dbReference>
<dbReference type="OrthoDB" id="9776552at2"/>
<evidence type="ECO:0000259" key="8">
    <source>
        <dbReference type="PROSITE" id="PS50885"/>
    </source>
</evidence>
<keyword evidence="6 7" id="KW-0472">Membrane</keyword>
<protein>
    <submittedName>
        <fullName evidence="9">Sensor histidine kinase</fullName>
    </submittedName>
</protein>
<accession>A0A328U789</accession>
<sequence>MTIRRTSARFSTKRKESLQMNIAKSFYNSLRKLTFNIINRRMRSKLFLVYLVVTILPISFLVFYSNQTTKKQIIDQAVVNVESTIDQINNNIENKLEMYKQISTLIYLDTELRNYLITSYEKNYLAYLDAYDYINKTFYKMLAMNPNLKFITLYTDNRSLPSDGYFIKHMDELPEKLVKQTLQAQGNITDFYLDDTNAKSRGITLARSLNYLSLNYPYGILTMEVTEREIYTLIEKENKNKSIMVVDEDGGIITSGMKNVDARNIAEIGALKKAASTNSGSYMYNESGREKMLVIQKPLKNGWRTVVTLPYDELIGQAQKASRKMLLISLGCIVAAMIMIYGTSQFMTKRFEWLLQQIRKVERGSFDLSNKPMGNDEVGQLSFALYKMASTIQDLINDVYKKEAAKKDAEMNSLQAQISPHFLYNTLASISALAIKNNNMQVHGMADELARFYRISLNKGKKCISIEQEIKLTQHYLSIQKSRFEGLFTVHYDLDESLLSYTTLKLIVQPFIENCINHAIWDDERGINIVIKLYADGDDIVFCVIDDGMGIPRHILASMSEQVGQPAGYGIYNVNQRIKLVYGDAYGVEVHSKVGMGTTVRIRIPRTITYL</sequence>
<dbReference type="InterPro" id="IPR010559">
    <property type="entry name" value="Sig_transdc_His_kin_internal"/>
</dbReference>
<dbReference type="Pfam" id="PF02518">
    <property type="entry name" value="HATPase_c"/>
    <property type="match status" value="1"/>
</dbReference>
<dbReference type="Proteomes" id="UP000249260">
    <property type="component" value="Unassembled WGS sequence"/>
</dbReference>
<dbReference type="Pfam" id="PF06580">
    <property type="entry name" value="His_kinase"/>
    <property type="match status" value="1"/>
</dbReference>
<reference evidence="9 10" key="1">
    <citation type="submission" date="2018-06" db="EMBL/GenBank/DDBJ databases">
        <title>Paenibacillus montanisoli sp. nov., isolated from mountain area soil.</title>
        <authorList>
            <person name="Wu M."/>
        </authorList>
    </citation>
    <scope>NUCLEOTIDE SEQUENCE [LARGE SCALE GENOMIC DNA]</scope>
    <source>
        <strain evidence="9 10">RA17</strain>
    </source>
</reference>
<keyword evidence="5 9" id="KW-0418">Kinase</keyword>
<evidence type="ECO:0000313" key="10">
    <source>
        <dbReference type="Proteomes" id="UP000249260"/>
    </source>
</evidence>
<dbReference type="Gene3D" id="3.30.565.10">
    <property type="entry name" value="Histidine kinase-like ATPase, C-terminal domain"/>
    <property type="match status" value="1"/>
</dbReference>
<keyword evidence="4" id="KW-0808">Transferase</keyword>
<feature type="transmembrane region" description="Helical" evidence="7">
    <location>
        <begin position="325"/>
        <end position="343"/>
    </location>
</feature>
<dbReference type="Gene3D" id="6.10.340.10">
    <property type="match status" value="1"/>
</dbReference>
<proteinExistence type="predicted"/>
<dbReference type="InterPro" id="IPR003660">
    <property type="entry name" value="HAMP_dom"/>
</dbReference>
<evidence type="ECO:0000256" key="2">
    <source>
        <dbReference type="ARBA" id="ARBA00022475"/>
    </source>
</evidence>
<evidence type="ECO:0000256" key="1">
    <source>
        <dbReference type="ARBA" id="ARBA00004651"/>
    </source>
</evidence>
<evidence type="ECO:0000313" key="9">
    <source>
        <dbReference type="EMBL" id="RAP77261.1"/>
    </source>
</evidence>
<organism evidence="9 10">
    <name type="scientific">Paenibacillus montanisoli</name>
    <dbReference type="NCBI Taxonomy" id="2081970"/>
    <lineage>
        <taxon>Bacteria</taxon>
        <taxon>Bacillati</taxon>
        <taxon>Bacillota</taxon>
        <taxon>Bacilli</taxon>
        <taxon>Bacillales</taxon>
        <taxon>Paenibacillaceae</taxon>
        <taxon>Paenibacillus</taxon>
    </lineage>
</organism>
<dbReference type="SMART" id="SM00387">
    <property type="entry name" value="HATPase_c"/>
    <property type="match status" value="1"/>
</dbReference>
<keyword evidence="2" id="KW-1003">Cell membrane</keyword>
<feature type="domain" description="HAMP" evidence="8">
    <location>
        <begin position="354"/>
        <end position="397"/>
    </location>
</feature>
<evidence type="ECO:0000256" key="7">
    <source>
        <dbReference type="SAM" id="Phobius"/>
    </source>
</evidence>
<evidence type="ECO:0000256" key="3">
    <source>
        <dbReference type="ARBA" id="ARBA00022553"/>
    </source>
</evidence>
<comment type="subcellular location">
    <subcellularLocation>
        <location evidence="1">Cell membrane</location>
        <topology evidence="1">Multi-pass membrane protein</topology>
    </subcellularLocation>
</comment>
<gene>
    <name evidence="9" type="ORF">DL346_01815</name>
</gene>
<evidence type="ECO:0000256" key="4">
    <source>
        <dbReference type="ARBA" id="ARBA00022679"/>
    </source>
</evidence>
<dbReference type="PROSITE" id="PS50885">
    <property type="entry name" value="HAMP"/>
    <property type="match status" value="1"/>
</dbReference>
<dbReference type="SUPFAM" id="SSF55874">
    <property type="entry name" value="ATPase domain of HSP90 chaperone/DNA topoisomerase II/histidine kinase"/>
    <property type="match status" value="1"/>
</dbReference>
<evidence type="ECO:0000256" key="5">
    <source>
        <dbReference type="ARBA" id="ARBA00022777"/>
    </source>
</evidence>
<evidence type="ECO:0000256" key="6">
    <source>
        <dbReference type="ARBA" id="ARBA00023136"/>
    </source>
</evidence>
<dbReference type="GO" id="GO:0000155">
    <property type="term" value="F:phosphorelay sensor kinase activity"/>
    <property type="evidence" value="ECO:0007669"/>
    <property type="project" value="InterPro"/>
</dbReference>
<name>A0A328U789_9BACL</name>
<keyword evidence="10" id="KW-1185">Reference proteome</keyword>
<dbReference type="EMBL" id="QLUW01000001">
    <property type="protein sequence ID" value="RAP77261.1"/>
    <property type="molecule type" value="Genomic_DNA"/>
</dbReference>
<dbReference type="GO" id="GO:0005886">
    <property type="term" value="C:plasma membrane"/>
    <property type="evidence" value="ECO:0007669"/>
    <property type="project" value="UniProtKB-SubCell"/>
</dbReference>
<keyword evidence="7" id="KW-0812">Transmembrane</keyword>
<dbReference type="PANTHER" id="PTHR34220:SF7">
    <property type="entry name" value="SENSOR HISTIDINE KINASE YPDA"/>
    <property type="match status" value="1"/>
</dbReference>
<keyword evidence="3" id="KW-0597">Phosphoprotein</keyword>
<dbReference type="InterPro" id="IPR003594">
    <property type="entry name" value="HATPase_dom"/>
</dbReference>
<dbReference type="InterPro" id="IPR036890">
    <property type="entry name" value="HATPase_C_sf"/>
</dbReference>
<dbReference type="InterPro" id="IPR050640">
    <property type="entry name" value="Bact_2-comp_sensor_kinase"/>
</dbReference>